<evidence type="ECO:0000256" key="1">
    <source>
        <dbReference type="SAM" id="SignalP"/>
    </source>
</evidence>
<dbReference type="Proteomes" id="UP000199561">
    <property type="component" value="Unassembled WGS sequence"/>
</dbReference>
<keyword evidence="1" id="KW-0732">Signal</keyword>
<feature type="domain" description="Surface-adhesin protein E-like" evidence="2">
    <location>
        <begin position="25"/>
        <end position="129"/>
    </location>
</feature>
<evidence type="ECO:0000313" key="5">
    <source>
        <dbReference type="Proteomes" id="UP000199561"/>
    </source>
</evidence>
<dbReference type="Pfam" id="PF16747">
    <property type="entry name" value="Adhesin_E"/>
    <property type="match status" value="1"/>
</dbReference>
<organism evidence="4 5">
    <name type="scientific">Nitrosomonas nitrosa</name>
    <dbReference type="NCBI Taxonomy" id="52442"/>
    <lineage>
        <taxon>Bacteria</taxon>
        <taxon>Pseudomonadati</taxon>
        <taxon>Pseudomonadota</taxon>
        <taxon>Betaproteobacteria</taxon>
        <taxon>Nitrosomonadales</taxon>
        <taxon>Nitrosomonadaceae</taxon>
        <taxon>Nitrosomonas</taxon>
    </lineage>
</organism>
<keyword evidence="5" id="KW-1185">Reference proteome</keyword>
<gene>
    <name evidence="3" type="ORF">NMYAN_100043</name>
    <name evidence="4" type="ORF">SAMN05421880_10694</name>
</gene>
<name>A0A1I4N509_9PROT</name>
<evidence type="ECO:0000313" key="4">
    <source>
        <dbReference type="EMBL" id="SFM10353.1"/>
    </source>
</evidence>
<dbReference type="EMBL" id="CAJNAP010000002">
    <property type="protein sequence ID" value="CAE6489527.1"/>
    <property type="molecule type" value="Genomic_DNA"/>
</dbReference>
<accession>A0A1I4N509</accession>
<evidence type="ECO:0000313" key="3">
    <source>
        <dbReference type="EMBL" id="CAE6489527.1"/>
    </source>
</evidence>
<sequence>MIVMKKIILLAYLLIFVMMPAHAEWVMVSSSKKGVMHYFDPDNIQINGQFRKVWVLSSYEQKQTGGYQATKSLYKLDCPNNQARSRTMLLYPDPYAEMSVIGAQHDQSTEWFNYTANSFLGRIARTVCNE</sequence>
<feature type="signal peptide" evidence="1">
    <location>
        <begin position="1"/>
        <end position="23"/>
    </location>
</feature>
<dbReference type="EMBL" id="FOUF01000006">
    <property type="protein sequence ID" value="SFM10353.1"/>
    <property type="molecule type" value="Genomic_DNA"/>
</dbReference>
<dbReference type="AlphaFoldDB" id="A0A1I4N509"/>
<reference evidence="3" key="2">
    <citation type="submission" date="2021-02" db="EMBL/GenBank/DDBJ databases">
        <authorList>
            <person name="Han P."/>
        </authorList>
    </citation>
    <scope>NUCLEOTIDE SEQUENCE</scope>
    <source>
        <strain evidence="3">Nitrosomonas nitrosa 18-3D</strain>
    </source>
</reference>
<proteinExistence type="predicted"/>
<protein>
    <recommendedName>
        <fullName evidence="2">Surface-adhesin protein E-like domain-containing protein</fullName>
    </recommendedName>
</protein>
<feature type="chain" id="PRO_5036021419" description="Surface-adhesin protein E-like domain-containing protein" evidence="1">
    <location>
        <begin position="24"/>
        <end position="130"/>
    </location>
</feature>
<dbReference type="Proteomes" id="UP000601736">
    <property type="component" value="Unassembled WGS sequence"/>
</dbReference>
<reference evidence="4 5" key="1">
    <citation type="submission" date="2016-10" db="EMBL/GenBank/DDBJ databases">
        <authorList>
            <person name="de Groot N.N."/>
        </authorList>
    </citation>
    <scope>NUCLEOTIDE SEQUENCE [LARGE SCALE GENOMIC DNA]</scope>
    <source>
        <strain evidence="4 5">Nm146</strain>
    </source>
</reference>
<dbReference type="InterPro" id="IPR031939">
    <property type="entry name" value="Adhesin_E-like"/>
</dbReference>
<evidence type="ECO:0000259" key="2">
    <source>
        <dbReference type="Pfam" id="PF16747"/>
    </source>
</evidence>